<comment type="caution">
    <text evidence="1">The sequence shown here is derived from an EMBL/GenBank/DDBJ whole genome shotgun (WGS) entry which is preliminary data.</text>
</comment>
<organism evidence="1 2">
    <name type="scientific">Austropuccinia psidii MF-1</name>
    <dbReference type="NCBI Taxonomy" id="1389203"/>
    <lineage>
        <taxon>Eukaryota</taxon>
        <taxon>Fungi</taxon>
        <taxon>Dikarya</taxon>
        <taxon>Basidiomycota</taxon>
        <taxon>Pucciniomycotina</taxon>
        <taxon>Pucciniomycetes</taxon>
        <taxon>Pucciniales</taxon>
        <taxon>Sphaerophragmiaceae</taxon>
        <taxon>Austropuccinia</taxon>
    </lineage>
</organism>
<evidence type="ECO:0000313" key="2">
    <source>
        <dbReference type="Proteomes" id="UP000765509"/>
    </source>
</evidence>
<keyword evidence="2" id="KW-1185">Reference proteome</keyword>
<name>A0A9Q3FP75_9BASI</name>
<sequence>MVANVAEYCKTCDRCQKANDITTMSFALLLYGCGNPTWCQVGANWSRHIFYGQLAPLGVLWLLRHNPSQWPFLASGHILPSLASLANFHITNPQAFVFYFGPGGPFVF</sequence>
<protein>
    <submittedName>
        <fullName evidence="1">Uncharacterized protein</fullName>
    </submittedName>
</protein>
<dbReference type="AlphaFoldDB" id="A0A9Q3FP75"/>
<evidence type="ECO:0000313" key="1">
    <source>
        <dbReference type="EMBL" id="MBW0543633.1"/>
    </source>
</evidence>
<proteinExistence type="predicted"/>
<reference evidence="1" key="1">
    <citation type="submission" date="2021-03" db="EMBL/GenBank/DDBJ databases">
        <title>Draft genome sequence of rust myrtle Austropuccinia psidii MF-1, a brazilian biotype.</title>
        <authorList>
            <person name="Quecine M.C."/>
            <person name="Pachon D.M.R."/>
            <person name="Bonatelli M.L."/>
            <person name="Correr F.H."/>
            <person name="Franceschini L.M."/>
            <person name="Leite T.F."/>
            <person name="Margarido G.R.A."/>
            <person name="Almeida C.A."/>
            <person name="Ferrarezi J.A."/>
            <person name="Labate C.A."/>
        </authorList>
    </citation>
    <scope>NUCLEOTIDE SEQUENCE</scope>
    <source>
        <strain evidence="1">MF-1</strain>
    </source>
</reference>
<dbReference type="EMBL" id="AVOT02048397">
    <property type="protein sequence ID" value="MBW0543633.1"/>
    <property type="molecule type" value="Genomic_DNA"/>
</dbReference>
<dbReference type="Proteomes" id="UP000765509">
    <property type="component" value="Unassembled WGS sequence"/>
</dbReference>
<accession>A0A9Q3FP75</accession>
<gene>
    <name evidence="1" type="ORF">O181_083348</name>
</gene>